<comment type="function">
    <text evidence="5">Required for morphogenesis and for the elongation of the flagellar filament by facilitating polymerization of the flagellin monomers at the tip of growing filament. Forms a capping structure, which prevents flagellin subunits (transported through the central channel of the flagellum) from leaking out without polymerization at the distal end.</text>
</comment>
<evidence type="ECO:0000259" key="7">
    <source>
        <dbReference type="Pfam" id="PF07195"/>
    </source>
</evidence>
<dbReference type="InterPro" id="IPR010809">
    <property type="entry name" value="FliD_C"/>
</dbReference>
<keyword evidence="8" id="KW-0282">Flagellum</keyword>
<keyword evidence="3" id="KW-0175">Coiled coil</keyword>
<proteinExistence type="inferred from homology"/>
<dbReference type="Pfam" id="PF07195">
    <property type="entry name" value="FliD_C"/>
    <property type="match status" value="1"/>
</dbReference>
<dbReference type="Proteomes" id="UP001381174">
    <property type="component" value="Unassembled WGS sequence"/>
</dbReference>
<evidence type="ECO:0000256" key="5">
    <source>
        <dbReference type="RuleBase" id="RU362066"/>
    </source>
</evidence>
<evidence type="ECO:0000256" key="2">
    <source>
        <dbReference type="ARBA" id="ARBA00011255"/>
    </source>
</evidence>
<keyword evidence="9" id="KW-1185">Reference proteome</keyword>
<feature type="domain" description="Flagellar hook-associated protein 2 C-terminal" evidence="7">
    <location>
        <begin position="233"/>
        <end position="447"/>
    </location>
</feature>
<reference evidence="8 9" key="1">
    <citation type="journal article" date="2014" name="Int. J. Syst. Evol. Microbiol.">
        <title>Fulvimonas yonginensis sp. nov., isolated from greenhouse soil, and emended description of the genus Fulvimonas.</title>
        <authorList>
            <person name="Ahn J.H."/>
            <person name="Kim S.J."/>
            <person name="Weon H.Y."/>
            <person name="Hong S.B."/>
            <person name="Seok S.J."/>
            <person name="Kwon S.W."/>
        </authorList>
    </citation>
    <scope>NUCLEOTIDE SEQUENCE [LARGE SCALE GENOMIC DNA]</scope>
    <source>
        <strain evidence="8 9">KACC 16952</strain>
    </source>
</reference>
<dbReference type="PANTHER" id="PTHR30288:SF0">
    <property type="entry name" value="FLAGELLAR HOOK-ASSOCIATED PROTEIN 2"/>
    <property type="match status" value="1"/>
</dbReference>
<evidence type="ECO:0000313" key="8">
    <source>
        <dbReference type="EMBL" id="MEI7035934.1"/>
    </source>
</evidence>
<dbReference type="PANTHER" id="PTHR30288">
    <property type="entry name" value="FLAGELLAR CAP/ASSEMBLY PROTEIN FLID"/>
    <property type="match status" value="1"/>
</dbReference>
<organism evidence="8 9">
    <name type="scientific">Fulvimonas yonginensis</name>
    <dbReference type="NCBI Taxonomy" id="1495200"/>
    <lineage>
        <taxon>Bacteria</taxon>
        <taxon>Pseudomonadati</taxon>
        <taxon>Pseudomonadota</taxon>
        <taxon>Gammaproteobacteria</taxon>
        <taxon>Lysobacterales</taxon>
        <taxon>Rhodanobacteraceae</taxon>
        <taxon>Fulvimonas</taxon>
    </lineage>
</organism>
<evidence type="ECO:0000259" key="6">
    <source>
        <dbReference type="Pfam" id="PF02465"/>
    </source>
</evidence>
<dbReference type="EMBL" id="JBBBNY010000002">
    <property type="protein sequence ID" value="MEI7035934.1"/>
    <property type="molecule type" value="Genomic_DNA"/>
</dbReference>
<evidence type="ECO:0000313" key="9">
    <source>
        <dbReference type="Proteomes" id="UP001381174"/>
    </source>
</evidence>
<dbReference type="InterPro" id="IPR003481">
    <property type="entry name" value="FliD_N"/>
</dbReference>
<evidence type="ECO:0000256" key="1">
    <source>
        <dbReference type="ARBA" id="ARBA00009764"/>
    </source>
</evidence>
<dbReference type="Pfam" id="PF02465">
    <property type="entry name" value="FliD_N"/>
    <property type="match status" value="1"/>
</dbReference>
<comment type="subcellular location">
    <subcellularLocation>
        <location evidence="5">Secreted</location>
    </subcellularLocation>
    <subcellularLocation>
        <location evidence="5">Bacterial flagellum</location>
    </subcellularLocation>
</comment>
<keyword evidence="5" id="KW-0964">Secreted</keyword>
<comment type="caution">
    <text evidence="8">The sequence shown here is derived from an EMBL/GenBank/DDBJ whole genome shotgun (WGS) entry which is preliminary data.</text>
</comment>
<gene>
    <name evidence="8" type="primary">fliD</name>
    <name evidence="8" type="ORF">WAT24_04080</name>
</gene>
<dbReference type="InterPro" id="IPR010810">
    <property type="entry name" value="Flagellin_hook_IN_motif"/>
</dbReference>
<feature type="domain" description="Flagellar hook-associated protein 2 N-terminal" evidence="6">
    <location>
        <begin position="23"/>
        <end position="119"/>
    </location>
</feature>
<protein>
    <recommendedName>
        <fullName evidence="5">Flagellar hook-associated protein 2</fullName>
        <shortName evidence="5">HAP2</shortName>
    </recommendedName>
    <alternativeName>
        <fullName evidence="5">Flagellar cap protein</fullName>
    </alternativeName>
</protein>
<keyword evidence="8" id="KW-0969">Cilium</keyword>
<keyword evidence="8" id="KW-0966">Cell projection</keyword>
<dbReference type="RefSeq" id="WP_336806557.1">
    <property type="nucleotide sequence ID" value="NZ_JBBBNY010000002.1"/>
</dbReference>
<dbReference type="Pfam" id="PF07196">
    <property type="entry name" value="Flagellin_IN"/>
    <property type="match status" value="1"/>
</dbReference>
<evidence type="ECO:0000256" key="4">
    <source>
        <dbReference type="ARBA" id="ARBA00023143"/>
    </source>
</evidence>
<keyword evidence="4 5" id="KW-0975">Bacterial flagellum</keyword>
<dbReference type="InterPro" id="IPR040026">
    <property type="entry name" value="FliD"/>
</dbReference>
<accession>A0ABU8J9L9</accession>
<comment type="subunit">
    <text evidence="2 5">Homopentamer.</text>
</comment>
<sequence length="466" mass="46066">MAMTVNSSGSSAGALFSAAGIGSGIDVTSLVTQLVAARKAPLQNQIDSQTSKTQMQISALGQVSAALAALQSALGPLKDGSALNAHGVAVGDDTILTASSHDGAVNGSYQVAVTQLAKAMKASSGAFTDSNAAVGTGTLTITVDGQAVNLDIDSAHASLGAIRDAINGATDNPGVSAAIVTGTDGAHLVLRSTRTGAANGFSVSSSGGDGGLAALAYDPAASSGNGLTVVDAAQDAQFTIDGLAGSSAGNTVSTAIDGLTLNLAAPGSTSVTVSSDTAKATSAVTNLVNTYNSFIGIYKNLTRYDAASGSAGALIGDATLNSIKGTLAAVFGGAANGSSLSAIGVTLQLDGTLKVDSGDLSSALSNGGGSVKALFGGSDGFAAKLDSALDNWIGDSGILETRTDNLNDQLSSLSDRQSELDSRMAALTTRYTRQFSALDTLLTKLNSTSSYLTQQFDALTAANKNK</sequence>
<name>A0ABU8J9L9_9GAMM</name>
<comment type="similarity">
    <text evidence="1 5">Belongs to the FliD family.</text>
</comment>
<evidence type="ECO:0000256" key="3">
    <source>
        <dbReference type="ARBA" id="ARBA00023054"/>
    </source>
</evidence>